<dbReference type="SUPFAM" id="SSF52540">
    <property type="entry name" value="P-loop containing nucleoside triphosphate hydrolases"/>
    <property type="match status" value="1"/>
</dbReference>
<dbReference type="Pfam" id="PF12169">
    <property type="entry name" value="DNA_pol3_gamma3"/>
    <property type="match status" value="1"/>
</dbReference>
<evidence type="ECO:0000256" key="5">
    <source>
        <dbReference type="ARBA" id="ARBA00022705"/>
    </source>
</evidence>
<evidence type="ECO:0000256" key="8">
    <source>
        <dbReference type="ARBA" id="ARBA00022833"/>
    </source>
</evidence>
<keyword evidence="9" id="KW-0067">ATP-binding</keyword>
<keyword evidence="16" id="KW-1185">Reference proteome</keyword>
<reference evidence="15" key="2">
    <citation type="submission" date="2024-02" db="EMBL/GenBank/DDBJ databases">
        <title>The Genome Sequence of Enterococcus diestrammenae JM9A.</title>
        <authorList>
            <person name="Earl A."/>
            <person name="Manson A."/>
            <person name="Gilmore M."/>
            <person name="Sanders J."/>
            <person name="Shea T."/>
            <person name="Howe W."/>
            <person name="Livny J."/>
            <person name="Cuomo C."/>
            <person name="Neafsey D."/>
            <person name="Birren B."/>
        </authorList>
    </citation>
    <scope>NUCLEOTIDE SEQUENCE</scope>
    <source>
        <strain evidence="15">JM9A</strain>
    </source>
</reference>
<dbReference type="Proteomes" id="UP001429357">
    <property type="component" value="Unassembled WGS sequence"/>
</dbReference>
<dbReference type="CDD" id="cd18137">
    <property type="entry name" value="HLD_clamp_pol_III_gamma_tau"/>
    <property type="match status" value="1"/>
</dbReference>
<keyword evidence="12" id="KW-0175">Coiled coil</keyword>
<dbReference type="InterPro" id="IPR001270">
    <property type="entry name" value="ClpA/B"/>
</dbReference>
<dbReference type="PRINTS" id="PR00300">
    <property type="entry name" value="CLPPROTEASEA"/>
</dbReference>
<evidence type="ECO:0000256" key="11">
    <source>
        <dbReference type="ARBA" id="ARBA00049244"/>
    </source>
</evidence>
<name>A0ABV0F0E4_9ENTE</name>
<evidence type="ECO:0000256" key="9">
    <source>
        <dbReference type="ARBA" id="ARBA00022840"/>
    </source>
</evidence>
<organism evidence="15 16">
    <name type="scientific">Enterococcus diestrammenae</name>
    <dbReference type="NCBI Taxonomy" id="1155073"/>
    <lineage>
        <taxon>Bacteria</taxon>
        <taxon>Bacillati</taxon>
        <taxon>Bacillota</taxon>
        <taxon>Bacilli</taxon>
        <taxon>Lactobacillales</taxon>
        <taxon>Enterococcaceae</taxon>
        <taxon>Enterococcus</taxon>
    </lineage>
</organism>
<dbReference type="InterPro" id="IPR022754">
    <property type="entry name" value="DNA_pol_III_gamma-3"/>
</dbReference>
<feature type="region of interest" description="Disordered" evidence="13">
    <location>
        <begin position="538"/>
        <end position="575"/>
    </location>
</feature>
<evidence type="ECO:0000256" key="1">
    <source>
        <dbReference type="ARBA" id="ARBA00006360"/>
    </source>
</evidence>
<evidence type="ECO:0000256" key="2">
    <source>
        <dbReference type="ARBA" id="ARBA00012417"/>
    </source>
</evidence>
<dbReference type="CDD" id="cd00009">
    <property type="entry name" value="AAA"/>
    <property type="match status" value="1"/>
</dbReference>
<feature type="region of interest" description="Disordered" evidence="13">
    <location>
        <begin position="405"/>
        <end position="426"/>
    </location>
</feature>
<keyword evidence="3" id="KW-0808">Transferase</keyword>
<dbReference type="Gene3D" id="1.20.272.10">
    <property type="match status" value="1"/>
</dbReference>
<dbReference type="NCBIfam" id="NF004046">
    <property type="entry name" value="PRK05563.1"/>
    <property type="match status" value="1"/>
</dbReference>
<evidence type="ECO:0000256" key="7">
    <source>
        <dbReference type="ARBA" id="ARBA00022741"/>
    </source>
</evidence>
<dbReference type="InterPro" id="IPR012763">
    <property type="entry name" value="DNA_pol_III_sug/sutau_N"/>
</dbReference>
<evidence type="ECO:0000256" key="12">
    <source>
        <dbReference type="SAM" id="Coils"/>
    </source>
</evidence>
<comment type="catalytic activity">
    <reaction evidence="11">
        <text>DNA(n) + a 2'-deoxyribonucleoside 5'-triphosphate = DNA(n+1) + diphosphate</text>
        <dbReference type="Rhea" id="RHEA:22508"/>
        <dbReference type="Rhea" id="RHEA-COMP:17339"/>
        <dbReference type="Rhea" id="RHEA-COMP:17340"/>
        <dbReference type="ChEBI" id="CHEBI:33019"/>
        <dbReference type="ChEBI" id="CHEBI:61560"/>
        <dbReference type="ChEBI" id="CHEBI:173112"/>
        <dbReference type="EC" id="2.7.7.7"/>
    </reaction>
</comment>
<dbReference type="Pfam" id="PF22608">
    <property type="entry name" value="DNAX_ATPase_lid"/>
    <property type="match status" value="1"/>
</dbReference>
<dbReference type="NCBIfam" id="TIGR02397">
    <property type="entry name" value="dnaX_nterm"/>
    <property type="match status" value="1"/>
</dbReference>
<evidence type="ECO:0000256" key="6">
    <source>
        <dbReference type="ARBA" id="ARBA00022723"/>
    </source>
</evidence>
<dbReference type="RefSeq" id="WP_161870090.1">
    <property type="nucleotide sequence ID" value="NZ_MAEI02000001.1"/>
</dbReference>
<keyword evidence="7" id="KW-0547">Nucleotide-binding</keyword>
<comment type="caution">
    <text evidence="15">The sequence shown here is derived from an EMBL/GenBank/DDBJ whole genome shotgun (WGS) entry which is preliminary data.</text>
</comment>
<evidence type="ECO:0000256" key="3">
    <source>
        <dbReference type="ARBA" id="ARBA00022679"/>
    </source>
</evidence>
<dbReference type="PANTHER" id="PTHR11669:SF0">
    <property type="entry name" value="PROTEIN STICHEL-LIKE 2"/>
    <property type="match status" value="1"/>
</dbReference>
<dbReference type="InterPro" id="IPR008921">
    <property type="entry name" value="DNA_pol3_clamp-load_cplx_C"/>
</dbReference>
<keyword evidence="4" id="KW-0548">Nucleotidyltransferase</keyword>
<evidence type="ECO:0000313" key="16">
    <source>
        <dbReference type="Proteomes" id="UP001429357"/>
    </source>
</evidence>
<keyword evidence="6" id="KW-0479">Metal-binding</keyword>
<proteinExistence type="inferred from homology"/>
<evidence type="ECO:0000313" key="15">
    <source>
        <dbReference type="EMBL" id="MEO1781533.1"/>
    </source>
</evidence>
<dbReference type="SMART" id="SM00382">
    <property type="entry name" value="AAA"/>
    <property type="match status" value="1"/>
</dbReference>
<dbReference type="InterPro" id="IPR003593">
    <property type="entry name" value="AAA+_ATPase"/>
</dbReference>
<dbReference type="InterPro" id="IPR027417">
    <property type="entry name" value="P-loop_NTPase"/>
</dbReference>
<comment type="similarity">
    <text evidence="1">Belongs to the DnaX/STICHEL family.</text>
</comment>
<keyword evidence="5" id="KW-0235">DNA replication</keyword>
<dbReference type="Gene3D" id="1.10.8.60">
    <property type="match status" value="1"/>
</dbReference>
<dbReference type="SUPFAM" id="SSF48019">
    <property type="entry name" value="post-AAA+ oligomerization domain-like"/>
    <property type="match status" value="1"/>
</dbReference>
<dbReference type="EC" id="2.7.7.7" evidence="2"/>
<evidence type="ECO:0000256" key="13">
    <source>
        <dbReference type="SAM" id="MobiDB-lite"/>
    </source>
</evidence>
<dbReference type="Pfam" id="PF13177">
    <property type="entry name" value="DNA_pol3_delta2"/>
    <property type="match status" value="1"/>
</dbReference>
<dbReference type="EMBL" id="MAEI02000001">
    <property type="protein sequence ID" value="MEO1781533.1"/>
    <property type="molecule type" value="Genomic_DNA"/>
</dbReference>
<dbReference type="PANTHER" id="PTHR11669">
    <property type="entry name" value="REPLICATION FACTOR C / DNA POLYMERASE III GAMMA-TAU SUBUNIT"/>
    <property type="match status" value="1"/>
</dbReference>
<dbReference type="Gene3D" id="3.40.50.300">
    <property type="entry name" value="P-loop containing nucleotide triphosphate hydrolases"/>
    <property type="match status" value="1"/>
</dbReference>
<sequence length="617" mass="68196">MAYQALYRAWRSQRFEDVVGQKAITQTLKNAVLQKQISHAYLFTGPRGTGKTSAAKIFAKAINCPNSHDGEPCNECEMCKAITAGAQEDVIEIDAASNNGVDEIRFITDRAKYSPTQAKYKVYIIDEVHMLSTGAFNALLKTLEEPQESLVFILATTEPHKIPATIISRTQRFDFKRIDTKDIAEHLAYILQQIDVPYEEQALTVIAQAAEGGMRDALSMLDQAISFAEGTITMKDVMEVTGSLSQEIMDRFMADCYRQDASAALQALDEILASGKEARRVLENLLVYCRDLLMYQKAPNLLQEKAGYLTEDFKHLAETVPSELLFAWIGLLNETQNEIRFTNSPTIYLEVATVKLAGPPPATASSPVTGGRAPQSSVELEQLQQLQQQVNKLTGEIQKLKESGVSVATGHSSPTPSHQKKTANGNKYRIPKDKVYKVLDQATKEDLVQVKEVWGDLLQMFNALRKGLLVNTEIKAAGPKGLVLSFESEMVCQKASEDEELALMLSNSLSRLISGYAPDTVFIPKAAWPQLRQSYVNEKRGGRSPQQAPQAPAIQNDGNTQTGVVDQGQPADNHFGELFQPEEWSEMAQATSQMPQTDPLVTKADELFGDLTQVIDD</sequence>
<evidence type="ECO:0000256" key="10">
    <source>
        <dbReference type="ARBA" id="ARBA00022932"/>
    </source>
</evidence>
<evidence type="ECO:0000259" key="14">
    <source>
        <dbReference type="SMART" id="SM00382"/>
    </source>
</evidence>
<accession>A0ABV0F0E4</accession>
<evidence type="ECO:0000256" key="4">
    <source>
        <dbReference type="ARBA" id="ARBA00022695"/>
    </source>
</evidence>
<feature type="domain" description="AAA+ ATPase" evidence="14">
    <location>
        <begin position="37"/>
        <end position="179"/>
    </location>
</feature>
<keyword evidence="10" id="KW-0239">DNA-directed DNA polymerase</keyword>
<protein>
    <recommendedName>
        <fullName evidence="2">DNA-directed DNA polymerase</fullName>
        <ecNumber evidence="2">2.7.7.7</ecNumber>
    </recommendedName>
</protein>
<dbReference type="InterPro" id="IPR045085">
    <property type="entry name" value="HLD_clamp_pol_III_gamma_tau"/>
</dbReference>
<feature type="coiled-coil region" evidence="12">
    <location>
        <begin position="376"/>
        <end position="403"/>
    </location>
</feature>
<feature type="compositionally biased region" description="Polar residues" evidence="13">
    <location>
        <begin position="409"/>
        <end position="425"/>
    </location>
</feature>
<dbReference type="InterPro" id="IPR050238">
    <property type="entry name" value="DNA_Rep/Repair_Clamp_Loader"/>
</dbReference>
<keyword evidence="8" id="KW-0862">Zinc</keyword>
<reference evidence="15" key="1">
    <citation type="submission" date="2016-06" db="EMBL/GenBank/DDBJ databases">
        <authorList>
            <person name="Van Tyne D."/>
        </authorList>
    </citation>
    <scope>NUCLEOTIDE SEQUENCE</scope>
    <source>
        <strain evidence="15">JM9A</strain>
    </source>
</reference>
<gene>
    <name evidence="15" type="ORF">BAU18_001118</name>
</gene>